<organism evidence="1 2">
    <name type="scientific">Trema orientale</name>
    <name type="common">Charcoal tree</name>
    <name type="synonym">Celtis orientalis</name>
    <dbReference type="NCBI Taxonomy" id="63057"/>
    <lineage>
        <taxon>Eukaryota</taxon>
        <taxon>Viridiplantae</taxon>
        <taxon>Streptophyta</taxon>
        <taxon>Embryophyta</taxon>
        <taxon>Tracheophyta</taxon>
        <taxon>Spermatophyta</taxon>
        <taxon>Magnoliopsida</taxon>
        <taxon>eudicotyledons</taxon>
        <taxon>Gunneridae</taxon>
        <taxon>Pentapetalae</taxon>
        <taxon>rosids</taxon>
        <taxon>fabids</taxon>
        <taxon>Rosales</taxon>
        <taxon>Cannabaceae</taxon>
        <taxon>Trema</taxon>
    </lineage>
</organism>
<gene>
    <name evidence="1" type="ORF">TorRG33x02_176810</name>
</gene>
<feature type="non-terminal residue" evidence="1">
    <location>
        <position position="1"/>
    </location>
</feature>
<comment type="caution">
    <text evidence="1">The sequence shown here is derived from an EMBL/GenBank/DDBJ whole genome shotgun (WGS) entry which is preliminary data.</text>
</comment>
<evidence type="ECO:0000313" key="2">
    <source>
        <dbReference type="Proteomes" id="UP000237000"/>
    </source>
</evidence>
<protein>
    <submittedName>
        <fullName evidence="1">Uncharacterized protein</fullName>
    </submittedName>
</protein>
<evidence type="ECO:0000313" key="1">
    <source>
        <dbReference type="EMBL" id="PON86487.1"/>
    </source>
</evidence>
<dbReference type="EMBL" id="JXTC01000131">
    <property type="protein sequence ID" value="PON86487.1"/>
    <property type="molecule type" value="Genomic_DNA"/>
</dbReference>
<sequence>PVWHTGLGLGLGIIPILCLVPNFDWTNNHLTKNNPMYCRINNP</sequence>
<dbReference type="Proteomes" id="UP000237000">
    <property type="component" value="Unassembled WGS sequence"/>
</dbReference>
<accession>A0A2P5ELN7</accession>
<proteinExistence type="predicted"/>
<dbReference type="AlphaFoldDB" id="A0A2P5ELN7"/>
<reference evidence="2" key="1">
    <citation type="submission" date="2016-06" db="EMBL/GenBank/DDBJ databases">
        <title>Parallel loss of symbiosis genes in relatives of nitrogen-fixing non-legume Parasponia.</title>
        <authorList>
            <person name="Van Velzen R."/>
            <person name="Holmer R."/>
            <person name="Bu F."/>
            <person name="Rutten L."/>
            <person name="Van Zeijl A."/>
            <person name="Liu W."/>
            <person name="Santuari L."/>
            <person name="Cao Q."/>
            <person name="Sharma T."/>
            <person name="Shen D."/>
            <person name="Roswanjaya Y."/>
            <person name="Wardhani T."/>
            <person name="Kalhor M.S."/>
            <person name="Jansen J."/>
            <person name="Van den Hoogen J."/>
            <person name="Gungor B."/>
            <person name="Hartog M."/>
            <person name="Hontelez J."/>
            <person name="Verver J."/>
            <person name="Yang W.-C."/>
            <person name="Schijlen E."/>
            <person name="Repin R."/>
            <person name="Schilthuizen M."/>
            <person name="Schranz E."/>
            <person name="Heidstra R."/>
            <person name="Miyata K."/>
            <person name="Fedorova E."/>
            <person name="Kohlen W."/>
            <person name="Bisseling T."/>
            <person name="Smit S."/>
            <person name="Geurts R."/>
        </authorList>
    </citation>
    <scope>NUCLEOTIDE SEQUENCE [LARGE SCALE GENOMIC DNA]</scope>
    <source>
        <strain evidence="2">cv. RG33-2</strain>
    </source>
</reference>
<name>A0A2P5ELN7_TREOI</name>
<dbReference type="InParanoid" id="A0A2P5ELN7"/>
<keyword evidence="2" id="KW-1185">Reference proteome</keyword>